<keyword evidence="4" id="KW-1185">Reference proteome</keyword>
<dbReference type="KEGG" id="pmai:CF386_08750"/>
<dbReference type="Gene3D" id="1.20.5.340">
    <property type="match status" value="1"/>
</dbReference>
<dbReference type="RefSeq" id="WP_089074056.1">
    <property type="nucleotide sequence ID" value="NZ_CBCSAM010000002.1"/>
</dbReference>
<dbReference type="Proteomes" id="UP000242175">
    <property type="component" value="Chromosome small"/>
</dbReference>
<gene>
    <name evidence="3" type="ORF">CF386_08750</name>
</gene>
<keyword evidence="2" id="KW-0732">Signal</keyword>
<keyword evidence="1" id="KW-0175">Coiled coil</keyword>
<name>A0A220VFF9_9GAMM</name>
<protein>
    <submittedName>
        <fullName evidence="3">Uncharacterized protein</fullName>
    </submittedName>
</protein>
<evidence type="ECO:0000256" key="2">
    <source>
        <dbReference type="SAM" id="SignalP"/>
    </source>
</evidence>
<evidence type="ECO:0000256" key="1">
    <source>
        <dbReference type="SAM" id="Coils"/>
    </source>
</evidence>
<proteinExistence type="predicted"/>
<reference evidence="3 4" key="1">
    <citation type="journal article" date="2016" name="Int. J. Syst. Evol. Microbiol.">
        <title>Paraphotobacterium marinum gen. nov., sp. nov., a member of the family Vibrionaceae, isolated from surface seawater.</title>
        <authorList>
            <person name="Huang Z."/>
            <person name="Dong C."/>
            <person name="Shao Z."/>
        </authorList>
    </citation>
    <scope>NUCLEOTIDE SEQUENCE [LARGE SCALE GENOMIC DNA]</scope>
    <source>
        <strain evidence="3 4">NSCS20N07D</strain>
    </source>
</reference>
<organism evidence="3 4">
    <name type="scientific">Paraphotobacterium marinum</name>
    <dbReference type="NCBI Taxonomy" id="1755811"/>
    <lineage>
        <taxon>Bacteria</taxon>
        <taxon>Pseudomonadati</taxon>
        <taxon>Pseudomonadota</taxon>
        <taxon>Gammaproteobacteria</taxon>
        <taxon>Vibrionales</taxon>
        <taxon>Vibrionaceae</taxon>
        <taxon>Paraphotobacterium</taxon>
    </lineage>
</organism>
<dbReference type="PROSITE" id="PS51257">
    <property type="entry name" value="PROKAR_LIPOPROTEIN"/>
    <property type="match status" value="1"/>
</dbReference>
<feature type="coiled-coil region" evidence="1">
    <location>
        <begin position="411"/>
        <end position="438"/>
    </location>
</feature>
<sequence>MNKRLMLIIFSTMLLAGCGQSGCDDLSIQDDILLREGMLTNDNIKGAQQIPGFKNTVINVKEIKHQNNEFVCEAHIQNEATFSNLWVQLSKAKNPEIIEWMKDKNWINELASDLYKPLRDQDFSDSVKDQVFKVQTKIVYSVQSTADKKFELKAYRLDDKNDFYAYDLAKQIRPEFDSFVQKRKLEREKNAIELGYESFAQQNEVENRLKNAEKAVKKQQNDIKRYEDNITKVNSSIKDLQKEMSSNLESIQTLKNTADQFDEKLKNKVFISKNEFIKFSNLKIVKGKGPFDGPNVEIVGKAKNISTAFIDSVQLSGIVWSDRAGEIKLDGTWVFFGSGGLEPGQTKAISIYLYKSFMPVGGTTNIKLFAKSNKFGYWGSVQKYEDGRGRYHQLDLAEDPRALYKIKLTALSKNKNELKLLQNKLSKNNKELAASELALTEAKTALKMAKDSVPALKN</sequence>
<dbReference type="AlphaFoldDB" id="A0A220VFF9"/>
<feature type="coiled-coil region" evidence="1">
    <location>
        <begin position="202"/>
        <end position="257"/>
    </location>
</feature>
<accession>A0A220VFF9</accession>
<evidence type="ECO:0000313" key="3">
    <source>
        <dbReference type="EMBL" id="ASK79148.1"/>
    </source>
</evidence>
<feature type="signal peptide" evidence="2">
    <location>
        <begin position="1"/>
        <end position="16"/>
    </location>
</feature>
<evidence type="ECO:0000313" key="4">
    <source>
        <dbReference type="Proteomes" id="UP000242175"/>
    </source>
</evidence>
<dbReference type="EMBL" id="CP022356">
    <property type="protein sequence ID" value="ASK79148.1"/>
    <property type="molecule type" value="Genomic_DNA"/>
</dbReference>
<feature type="chain" id="PRO_5013347402" evidence="2">
    <location>
        <begin position="17"/>
        <end position="458"/>
    </location>
</feature>